<proteinExistence type="predicted"/>
<comment type="caution">
    <text evidence="1">The sequence shown here is derived from an EMBL/GenBank/DDBJ whole genome shotgun (WGS) entry which is preliminary data.</text>
</comment>
<gene>
    <name evidence="1" type="ORF">DID88_002560</name>
</gene>
<dbReference type="Proteomes" id="UP000249056">
    <property type="component" value="Unassembled WGS sequence"/>
</dbReference>
<dbReference type="EMBL" id="QKRW01000026">
    <property type="protein sequence ID" value="RAL62074.1"/>
    <property type="molecule type" value="Genomic_DNA"/>
</dbReference>
<protein>
    <submittedName>
        <fullName evidence="1">Uncharacterized protein</fullName>
    </submittedName>
</protein>
<accession>A0A395IQA1</accession>
<sequence>MEIQTNTTQTEKHSRPLATVQPLATDLNITVDVSCDRDDTKCVADVVDGYLGAGNILVCWEHHALTDIVEALGDKNAPRYDDDAFDIIWTDPKTIYCNNRDDIGELSWPGQWFLKSESYNVGEILER</sequence>
<dbReference type="OrthoDB" id="425925at2759"/>
<evidence type="ECO:0000313" key="1">
    <source>
        <dbReference type="EMBL" id="RAL62074.1"/>
    </source>
</evidence>
<name>A0A395IQA1_9HELO</name>
<organism evidence="1 2">
    <name type="scientific">Monilinia fructigena</name>
    <dbReference type="NCBI Taxonomy" id="38457"/>
    <lineage>
        <taxon>Eukaryota</taxon>
        <taxon>Fungi</taxon>
        <taxon>Dikarya</taxon>
        <taxon>Ascomycota</taxon>
        <taxon>Pezizomycotina</taxon>
        <taxon>Leotiomycetes</taxon>
        <taxon>Helotiales</taxon>
        <taxon>Sclerotiniaceae</taxon>
        <taxon>Monilinia</taxon>
    </lineage>
</organism>
<evidence type="ECO:0000313" key="2">
    <source>
        <dbReference type="Proteomes" id="UP000249056"/>
    </source>
</evidence>
<keyword evidence="2" id="KW-1185">Reference proteome</keyword>
<dbReference type="AlphaFoldDB" id="A0A395IQA1"/>
<reference evidence="1 2" key="1">
    <citation type="submission" date="2018-06" db="EMBL/GenBank/DDBJ databases">
        <title>Genome Sequence of the Brown Rot Fungal Pathogen Monilinia fructigena.</title>
        <authorList>
            <person name="Landi L."/>
            <person name="De Miccolis Angelini R.M."/>
            <person name="Pollastro S."/>
            <person name="Abate D."/>
            <person name="Faretra F."/>
            <person name="Romanazzi G."/>
        </authorList>
    </citation>
    <scope>NUCLEOTIDE SEQUENCE [LARGE SCALE GENOMIC DNA]</scope>
    <source>
        <strain evidence="1 2">Mfrg269</strain>
    </source>
</reference>